<evidence type="ECO:0000313" key="2">
    <source>
        <dbReference type="EMBL" id="ODM19009.1"/>
    </source>
</evidence>
<dbReference type="AlphaFoldDB" id="A0A1E3BDJ4"/>
<dbReference type="SUPFAM" id="SSF52087">
    <property type="entry name" value="CRAL/TRIO domain"/>
    <property type="match status" value="1"/>
</dbReference>
<dbReference type="InterPro" id="IPR036273">
    <property type="entry name" value="CRAL/TRIO_N_dom_sf"/>
</dbReference>
<dbReference type="PANTHER" id="PTHR45657">
    <property type="entry name" value="CRAL-TRIO DOMAIN-CONTAINING PROTEIN YKL091C-RELATED"/>
    <property type="match status" value="1"/>
</dbReference>
<feature type="domain" description="CRAL-TRIO" evidence="1">
    <location>
        <begin position="87"/>
        <end position="280"/>
    </location>
</feature>
<dbReference type="SUPFAM" id="SSF46938">
    <property type="entry name" value="CRAL/TRIO N-terminal domain"/>
    <property type="match status" value="1"/>
</dbReference>
<organism evidence="2 3">
    <name type="scientific">Aspergillus cristatus</name>
    <name type="common">Chinese Fuzhuan brick tea-fermentation fungus</name>
    <name type="synonym">Eurotium cristatum</name>
    <dbReference type="NCBI Taxonomy" id="573508"/>
    <lineage>
        <taxon>Eukaryota</taxon>
        <taxon>Fungi</taxon>
        <taxon>Dikarya</taxon>
        <taxon>Ascomycota</taxon>
        <taxon>Pezizomycotina</taxon>
        <taxon>Eurotiomycetes</taxon>
        <taxon>Eurotiomycetidae</taxon>
        <taxon>Eurotiales</taxon>
        <taxon>Aspergillaceae</taxon>
        <taxon>Aspergillus</taxon>
        <taxon>Aspergillus subgen. Aspergillus</taxon>
    </lineage>
</organism>
<dbReference type="STRING" id="573508.A0A1E3BDJ4"/>
<dbReference type="Gene3D" id="3.40.525.10">
    <property type="entry name" value="CRAL-TRIO lipid binding domain"/>
    <property type="match status" value="1"/>
</dbReference>
<dbReference type="VEuPathDB" id="FungiDB:SI65_05626"/>
<dbReference type="Pfam" id="PF00650">
    <property type="entry name" value="CRAL_TRIO"/>
    <property type="match status" value="1"/>
</dbReference>
<proteinExistence type="predicted"/>
<dbReference type="InterPro" id="IPR001251">
    <property type="entry name" value="CRAL-TRIO_dom"/>
</dbReference>
<dbReference type="PANTHER" id="PTHR45657:SF20">
    <property type="entry name" value="CRAL_TRIO DOMAIN PROTEIN (AFU_ORTHOLOGUE AFUA_5G00680)"/>
    <property type="match status" value="1"/>
</dbReference>
<gene>
    <name evidence="2" type="ORF">SI65_05626</name>
</gene>
<evidence type="ECO:0000313" key="3">
    <source>
        <dbReference type="Proteomes" id="UP000094569"/>
    </source>
</evidence>
<dbReference type="InterPro" id="IPR051026">
    <property type="entry name" value="PI/PC_transfer"/>
</dbReference>
<dbReference type="OrthoDB" id="30289at2759"/>
<dbReference type="InterPro" id="IPR036865">
    <property type="entry name" value="CRAL-TRIO_dom_sf"/>
</dbReference>
<dbReference type="SMART" id="SM01100">
    <property type="entry name" value="CRAL_TRIO_N"/>
    <property type="match status" value="1"/>
</dbReference>
<dbReference type="SMART" id="SM00516">
    <property type="entry name" value="SEC14"/>
    <property type="match status" value="1"/>
</dbReference>
<dbReference type="PROSITE" id="PS50191">
    <property type="entry name" value="CRAL_TRIO"/>
    <property type="match status" value="1"/>
</dbReference>
<comment type="caution">
    <text evidence="2">The sequence shown here is derived from an EMBL/GenBank/DDBJ whole genome shotgun (WGS) entry which is preliminary data.</text>
</comment>
<dbReference type="Proteomes" id="UP000094569">
    <property type="component" value="Unassembled WGS sequence"/>
</dbReference>
<name>A0A1E3BDJ4_ASPCR</name>
<dbReference type="Pfam" id="PF03765">
    <property type="entry name" value="CRAL_TRIO_N"/>
    <property type="match status" value="1"/>
</dbReference>
<dbReference type="InterPro" id="IPR011074">
    <property type="entry name" value="CRAL/TRIO_N_dom"/>
</dbReference>
<keyword evidence="3" id="KW-1185">Reference proteome</keyword>
<sequence length="345" mass="38103">MEKLCGDDTAALATFSQMCAEQGLLQQRPGLKEGDVSDGINDKTTLLRFLQARKMNHTDALEQFQKATKFHADKKALPLYDLISVDDYEHTRKLYPHWTGRRDKRGLPITMIDAAHLNHAAMVEWRKTRTITPSSPDGPAPSADMAQRALVFHDGLTRFILPLCTAMTDRPDPSVPVTNSVYLVEASSISLKQAWDLKDFAQDVSWILATCYPETIDRIFVCNVSSYITTIWGVLKKFVDPVTAEKIVFLKSNDVSPTLEKYIDPENIPSQLGGRFTFTNGMLPDLDTGIRNALHWTTPSDGSGTGSLPPGPIKWVQDEGGRREAVATGSVGGLQRTEKVAVLGS</sequence>
<accession>A0A1E3BDJ4</accession>
<evidence type="ECO:0000259" key="1">
    <source>
        <dbReference type="PROSITE" id="PS50191"/>
    </source>
</evidence>
<dbReference type="CDD" id="cd00170">
    <property type="entry name" value="SEC14"/>
    <property type="match status" value="1"/>
</dbReference>
<dbReference type="Gene3D" id="1.10.8.20">
    <property type="entry name" value="N-terminal domain of phosphatidylinositol transfer protein sec14p"/>
    <property type="match status" value="1"/>
</dbReference>
<reference evidence="2 3" key="1">
    <citation type="journal article" date="2016" name="BMC Genomics">
        <title>Comparative genomic and transcriptomic analyses of the Fuzhuan brick tea-fermentation fungus Aspergillus cristatus.</title>
        <authorList>
            <person name="Ge Y."/>
            <person name="Wang Y."/>
            <person name="Liu Y."/>
            <person name="Tan Y."/>
            <person name="Ren X."/>
            <person name="Zhang X."/>
            <person name="Hyde K.D."/>
            <person name="Liu Y."/>
            <person name="Liu Z."/>
        </authorList>
    </citation>
    <scope>NUCLEOTIDE SEQUENCE [LARGE SCALE GENOMIC DNA]</scope>
    <source>
        <strain evidence="2 3">GZAAS20.1005</strain>
    </source>
</reference>
<dbReference type="EMBL" id="JXNT01000005">
    <property type="protein sequence ID" value="ODM19009.1"/>
    <property type="molecule type" value="Genomic_DNA"/>
</dbReference>
<protein>
    <recommendedName>
        <fullName evidence="1">CRAL-TRIO domain-containing protein</fullName>
    </recommendedName>
</protein>